<evidence type="ECO:0000313" key="2">
    <source>
        <dbReference type="Proteomes" id="UP000318571"/>
    </source>
</evidence>
<dbReference type="Proteomes" id="UP000318571">
    <property type="component" value="Chromosome 11"/>
</dbReference>
<reference evidence="1 2" key="1">
    <citation type="journal article" date="2018" name="Nat. Ecol. Evol.">
        <title>Genomic signatures of mitonuclear coevolution across populations of Tigriopus californicus.</title>
        <authorList>
            <person name="Barreto F.S."/>
            <person name="Watson E.T."/>
            <person name="Lima T.G."/>
            <person name="Willett C.S."/>
            <person name="Edmands S."/>
            <person name="Li W."/>
            <person name="Burton R.S."/>
        </authorList>
    </citation>
    <scope>NUCLEOTIDE SEQUENCE [LARGE SCALE GENOMIC DNA]</scope>
    <source>
        <strain evidence="1 2">San Diego</strain>
    </source>
</reference>
<dbReference type="EMBL" id="VCGU01000003">
    <property type="protein sequence ID" value="TRY77761.1"/>
    <property type="molecule type" value="Genomic_DNA"/>
</dbReference>
<comment type="caution">
    <text evidence="1">The sequence shown here is derived from an EMBL/GenBank/DDBJ whole genome shotgun (WGS) entry which is preliminary data.</text>
</comment>
<feature type="non-terminal residue" evidence="1">
    <location>
        <position position="115"/>
    </location>
</feature>
<evidence type="ECO:0000313" key="1">
    <source>
        <dbReference type="EMBL" id="TRY77761.1"/>
    </source>
</evidence>
<name>A0A553PJ98_TIGCA</name>
<sequence length="115" mass="13457">MADQKGQLIHTVDSGSFFKDGTFANVREWKHEKIPLTPIAEFEKYRLHLKGQHSKDEGILGLDNIHISTRERCTPRWTQHYGYKFEQDAINLRQGNYDDIENSEITQTMLTDKYA</sequence>
<accession>A0A553PJ98</accession>
<keyword evidence="2" id="KW-1185">Reference proteome</keyword>
<organism evidence="1 2">
    <name type="scientific">Tigriopus californicus</name>
    <name type="common">Marine copepod</name>
    <dbReference type="NCBI Taxonomy" id="6832"/>
    <lineage>
        <taxon>Eukaryota</taxon>
        <taxon>Metazoa</taxon>
        <taxon>Ecdysozoa</taxon>
        <taxon>Arthropoda</taxon>
        <taxon>Crustacea</taxon>
        <taxon>Multicrustacea</taxon>
        <taxon>Hexanauplia</taxon>
        <taxon>Copepoda</taxon>
        <taxon>Harpacticoida</taxon>
        <taxon>Harpacticidae</taxon>
        <taxon>Tigriopus</taxon>
    </lineage>
</organism>
<gene>
    <name evidence="1" type="ORF">TCAL_15347</name>
</gene>
<dbReference type="AlphaFoldDB" id="A0A553PJ98"/>
<protein>
    <submittedName>
        <fullName evidence="1">Uncharacterized protein</fullName>
    </submittedName>
</protein>
<proteinExistence type="predicted"/>